<dbReference type="SUPFAM" id="SSF46689">
    <property type="entry name" value="Homeodomain-like"/>
    <property type="match status" value="1"/>
</dbReference>
<dbReference type="InterPro" id="IPR001647">
    <property type="entry name" value="HTH_TetR"/>
</dbReference>
<proteinExistence type="predicted"/>
<dbReference type="InterPro" id="IPR036271">
    <property type="entry name" value="Tet_transcr_reg_TetR-rel_C_sf"/>
</dbReference>
<dbReference type="InterPro" id="IPR009057">
    <property type="entry name" value="Homeodomain-like_sf"/>
</dbReference>
<accession>A0ABP6T6Z2</accession>
<sequence length="207" mass="22999">MSAEVTTNSPRRRPARRGEGDRLREEIVSAACGLLNETGEPSALSLRAVARKVGVATTSIYLHFDDIGALQRAVKSRWLDMLTEEVESAASAAGDDPRERILAISHAYVDSGMREPARYRVLFTAERVPLPEGVQYLGVGAYDAVLRIVRQALPDDVDANLFTMQFWCALHGIVMLRQARPNFPWPDLDAQVDDMITRLLESAVHRV</sequence>
<evidence type="ECO:0000256" key="1">
    <source>
        <dbReference type="ARBA" id="ARBA00023015"/>
    </source>
</evidence>
<evidence type="ECO:0000256" key="2">
    <source>
        <dbReference type="ARBA" id="ARBA00023125"/>
    </source>
</evidence>
<feature type="DNA-binding region" description="H-T-H motif" evidence="4">
    <location>
        <begin position="45"/>
        <end position="64"/>
    </location>
</feature>
<evidence type="ECO:0000256" key="5">
    <source>
        <dbReference type="SAM" id="MobiDB-lite"/>
    </source>
</evidence>
<dbReference type="PROSITE" id="PS50977">
    <property type="entry name" value="HTH_TETR_2"/>
    <property type="match status" value="1"/>
</dbReference>
<evidence type="ECO:0000256" key="3">
    <source>
        <dbReference type="ARBA" id="ARBA00023163"/>
    </source>
</evidence>
<feature type="domain" description="HTH tetR-type" evidence="6">
    <location>
        <begin position="21"/>
        <end position="82"/>
    </location>
</feature>
<comment type="caution">
    <text evidence="7">The sequence shown here is derived from an EMBL/GenBank/DDBJ whole genome shotgun (WGS) entry which is preliminary data.</text>
</comment>
<evidence type="ECO:0000313" key="8">
    <source>
        <dbReference type="Proteomes" id="UP001501676"/>
    </source>
</evidence>
<dbReference type="PANTHER" id="PTHR30055">
    <property type="entry name" value="HTH-TYPE TRANSCRIPTIONAL REGULATOR RUTR"/>
    <property type="match status" value="1"/>
</dbReference>
<feature type="region of interest" description="Disordered" evidence="5">
    <location>
        <begin position="1"/>
        <end position="21"/>
    </location>
</feature>
<dbReference type="PANTHER" id="PTHR30055:SF220">
    <property type="entry name" value="TETR-FAMILY REGULATORY PROTEIN"/>
    <property type="match status" value="1"/>
</dbReference>
<organism evidence="7 8">
    <name type="scientific">Cryptosporangium minutisporangium</name>
    <dbReference type="NCBI Taxonomy" id="113569"/>
    <lineage>
        <taxon>Bacteria</taxon>
        <taxon>Bacillati</taxon>
        <taxon>Actinomycetota</taxon>
        <taxon>Actinomycetes</taxon>
        <taxon>Cryptosporangiales</taxon>
        <taxon>Cryptosporangiaceae</taxon>
        <taxon>Cryptosporangium</taxon>
    </lineage>
</organism>
<dbReference type="RefSeq" id="WP_345731843.1">
    <property type="nucleotide sequence ID" value="NZ_BAAAYN010000044.1"/>
</dbReference>
<dbReference type="SUPFAM" id="SSF48498">
    <property type="entry name" value="Tetracyclin repressor-like, C-terminal domain"/>
    <property type="match status" value="1"/>
</dbReference>
<name>A0ABP6T6Z2_9ACTN</name>
<dbReference type="Proteomes" id="UP001501676">
    <property type="component" value="Unassembled WGS sequence"/>
</dbReference>
<keyword evidence="8" id="KW-1185">Reference proteome</keyword>
<evidence type="ECO:0000259" key="6">
    <source>
        <dbReference type="PROSITE" id="PS50977"/>
    </source>
</evidence>
<dbReference type="InterPro" id="IPR025996">
    <property type="entry name" value="MT1864/Rv1816-like_C"/>
</dbReference>
<dbReference type="Gene3D" id="1.10.357.10">
    <property type="entry name" value="Tetracycline Repressor, domain 2"/>
    <property type="match status" value="1"/>
</dbReference>
<protein>
    <submittedName>
        <fullName evidence="7">TetR/AcrR family transcriptional regulator</fullName>
    </submittedName>
</protein>
<gene>
    <name evidence="7" type="ORF">GCM10020369_62600</name>
</gene>
<dbReference type="InterPro" id="IPR050109">
    <property type="entry name" value="HTH-type_TetR-like_transc_reg"/>
</dbReference>
<keyword evidence="3" id="KW-0804">Transcription</keyword>
<evidence type="ECO:0000256" key="4">
    <source>
        <dbReference type="PROSITE-ProRule" id="PRU00335"/>
    </source>
</evidence>
<keyword evidence="1" id="KW-0805">Transcription regulation</keyword>
<dbReference type="EMBL" id="BAAAYN010000044">
    <property type="protein sequence ID" value="GAA3394185.1"/>
    <property type="molecule type" value="Genomic_DNA"/>
</dbReference>
<keyword evidence="2 4" id="KW-0238">DNA-binding</keyword>
<reference evidence="8" key="1">
    <citation type="journal article" date="2019" name="Int. J. Syst. Evol. Microbiol.">
        <title>The Global Catalogue of Microorganisms (GCM) 10K type strain sequencing project: providing services to taxonomists for standard genome sequencing and annotation.</title>
        <authorList>
            <consortium name="The Broad Institute Genomics Platform"/>
            <consortium name="The Broad Institute Genome Sequencing Center for Infectious Disease"/>
            <person name="Wu L."/>
            <person name="Ma J."/>
        </authorList>
    </citation>
    <scope>NUCLEOTIDE SEQUENCE [LARGE SCALE GENOMIC DNA]</scope>
    <source>
        <strain evidence="8">JCM 9458</strain>
    </source>
</reference>
<dbReference type="Pfam" id="PF13305">
    <property type="entry name" value="TetR_C_33"/>
    <property type="match status" value="1"/>
</dbReference>
<evidence type="ECO:0000313" key="7">
    <source>
        <dbReference type="EMBL" id="GAA3394185.1"/>
    </source>
</evidence>
<dbReference type="Pfam" id="PF00440">
    <property type="entry name" value="TetR_N"/>
    <property type="match status" value="1"/>
</dbReference>